<comment type="caution">
    <text evidence="1">The sequence shown here is derived from an EMBL/GenBank/DDBJ whole genome shotgun (WGS) entry which is preliminary data.</text>
</comment>
<protein>
    <recommendedName>
        <fullName evidence="2">Winged helix-turn helix domain-containing protein</fullName>
    </recommendedName>
</protein>
<organism evidence="1">
    <name type="scientific">marine sediment metagenome</name>
    <dbReference type="NCBI Taxonomy" id="412755"/>
    <lineage>
        <taxon>unclassified sequences</taxon>
        <taxon>metagenomes</taxon>
        <taxon>ecological metagenomes</taxon>
    </lineage>
</organism>
<evidence type="ECO:0000313" key="1">
    <source>
        <dbReference type="EMBL" id="GAI10580.1"/>
    </source>
</evidence>
<name>X1M7B4_9ZZZZ</name>
<proteinExistence type="predicted"/>
<gene>
    <name evidence="1" type="ORF">S06H3_23778</name>
</gene>
<sequence length="71" mass="8461">MIGVAMYITIKSLWERHNNKSLIARLTGHDWKTVAKRIKEMEEGKEYLAKKPHPRILDPYQEQIIKWLEEG</sequence>
<dbReference type="AlphaFoldDB" id="X1M7B4"/>
<evidence type="ECO:0008006" key="2">
    <source>
        <dbReference type="Google" id="ProtNLM"/>
    </source>
</evidence>
<dbReference type="EMBL" id="BARV01013012">
    <property type="protein sequence ID" value="GAI10580.1"/>
    <property type="molecule type" value="Genomic_DNA"/>
</dbReference>
<reference evidence="1" key="1">
    <citation type="journal article" date="2014" name="Front. Microbiol.">
        <title>High frequency of phylogenetically diverse reductive dehalogenase-homologous genes in deep subseafloor sedimentary metagenomes.</title>
        <authorList>
            <person name="Kawai M."/>
            <person name="Futagami T."/>
            <person name="Toyoda A."/>
            <person name="Takaki Y."/>
            <person name="Nishi S."/>
            <person name="Hori S."/>
            <person name="Arai W."/>
            <person name="Tsubouchi T."/>
            <person name="Morono Y."/>
            <person name="Uchiyama I."/>
            <person name="Ito T."/>
            <person name="Fujiyama A."/>
            <person name="Inagaki F."/>
            <person name="Takami H."/>
        </authorList>
    </citation>
    <scope>NUCLEOTIDE SEQUENCE</scope>
    <source>
        <strain evidence="1">Expedition CK06-06</strain>
    </source>
</reference>
<accession>X1M7B4</accession>